<dbReference type="InterPro" id="IPR015174">
    <property type="entry name" value="MIF4G-like_typ-2"/>
</dbReference>
<dbReference type="GO" id="GO:0006406">
    <property type="term" value="P:mRNA export from nucleus"/>
    <property type="evidence" value="ECO:0007669"/>
    <property type="project" value="InterPro"/>
</dbReference>
<dbReference type="InterPro" id="IPR027159">
    <property type="entry name" value="CBP80"/>
</dbReference>
<dbReference type="OrthoDB" id="10252707at2759"/>
<name>A0A9W5WUF6_BABOV</name>
<feature type="domain" description="MIF4G-like type 2" evidence="2">
    <location>
        <begin position="787"/>
        <end position="941"/>
    </location>
</feature>
<protein>
    <submittedName>
        <fullName evidence="3">Nuclear cap-binding</fullName>
    </submittedName>
</protein>
<keyword evidence="4" id="KW-1185">Reference proteome</keyword>
<dbReference type="Pfam" id="PF09090">
    <property type="entry name" value="MIF4G_like_2"/>
    <property type="match status" value="1"/>
</dbReference>
<dbReference type="EMBL" id="BLIY01000007">
    <property type="protein sequence ID" value="GFE53819.1"/>
    <property type="molecule type" value="Genomic_DNA"/>
</dbReference>
<dbReference type="GO" id="GO:0005846">
    <property type="term" value="C:nuclear cap binding complex"/>
    <property type="evidence" value="ECO:0007669"/>
    <property type="project" value="InterPro"/>
</dbReference>
<comment type="caution">
    <text evidence="3">The sequence shown here is derived from an EMBL/GenBank/DDBJ whole genome shotgun (WGS) entry which is preliminary data.</text>
</comment>
<proteinExistence type="predicted"/>
<feature type="compositionally biased region" description="Basic and acidic residues" evidence="1">
    <location>
        <begin position="55"/>
        <end position="99"/>
    </location>
</feature>
<dbReference type="SUPFAM" id="SSF48371">
    <property type="entry name" value="ARM repeat"/>
    <property type="match status" value="2"/>
</dbReference>
<sequence>MDAVDVEIDDRGDALDQFHERQSPEQDGNPNGDGRSAHDGSNEDFNMESQQGDAEDGHTDAHGHRSTHGDRHDHNGEHKHDTSRGTERKRAMKRDRSGSVEHGPSKQGYRRDGYNKQKYRRTNHVYESRMVRGREYYGPPRGRPVQWNPEVARSKRWDTQIITLLDSFDTAKEDILALANVIADLNDSSKPAIATFERSVEAFPVKTAAYASVLGILRAKKRANLAEQIMQRLLHNLGSHLLAGNRVTAIHVLRFLIGAHCSGITSCEVFKLIDTLINLAKRLEQMVHTNQKDYVCATIAADNLIYIVMASLPWFSKEEFNKNRELIMAICGEIEAYNDRRNTKLATVVADLETQCKSADSLPEQLCNPYAYIAAYRIYLNDVTYVDRLSSGVKCLQSLVQNEWSNVTTYRFYQSKGIAEHITQTFDEPHVTEETSKVTTEILQAVLQIETDKLVAFKPVPFMPLIFNTDSAAGSQISIHDKWIFEEHVLHTVYAFMDDTTLCAKQLLSIPFNDEYAEHAIVEILFNMMLGPIYKQHFTLFAVLVMQHMCNVQPKIENVFHNIYSQITDNIAMFEPGVVTDIITAGAYWFSVEFCKVRKERARVQQKVGMQMDTDGMQVEDTVSDKQDAEQETKEKVRQKNEMLFSIMFKTNNNHPLNFNQRLLDSISRLVYMDRLLAFSPEPLKESIKDSVQPVPPNLHHALRDKTVEHRLFINLLHFNKLTTEENELRNQRIIGFIRNLVGKEPLKELPSNLFAEDKVQDIEMSDAPAVDNAVGIKTWSRDDLLLIFWEAVLILGNKSLTHLLRLIEYHGEVLKNFISQEQSGAFEDSAACKILVLTRETLKSDTKKFELIVDALLRQKIMPPSDVCRFVFRCYPTNEFFSNHSFCVLDYAFGLVKTRIEHSSARLAESSGNEDVLQSALEERKRTMHDLLRTVLEHTNNLLMQGVDGTHEVILGSILRKIMSNNVCDVEMLKELHKEALERNFHRAAIAAIKLTTVVYHVQMPI</sequence>
<dbReference type="AlphaFoldDB" id="A0A9W5WUF6"/>
<dbReference type="GO" id="GO:0005634">
    <property type="term" value="C:nucleus"/>
    <property type="evidence" value="ECO:0007669"/>
    <property type="project" value="TreeGrafter"/>
</dbReference>
<evidence type="ECO:0000313" key="3">
    <source>
        <dbReference type="EMBL" id="GFE53819.1"/>
    </source>
</evidence>
<feature type="compositionally biased region" description="Polar residues" evidence="1">
    <location>
        <begin position="43"/>
        <end position="52"/>
    </location>
</feature>
<gene>
    <name evidence="3" type="ORF">BaOVIS_012230</name>
</gene>
<dbReference type="PANTHER" id="PTHR12412:SF2">
    <property type="entry name" value="NUCLEAR CAP-BINDING PROTEIN SUBUNIT 1"/>
    <property type="match status" value="1"/>
</dbReference>
<dbReference type="Proteomes" id="UP001057455">
    <property type="component" value="Unassembled WGS sequence"/>
</dbReference>
<dbReference type="GO" id="GO:0003729">
    <property type="term" value="F:mRNA binding"/>
    <property type="evidence" value="ECO:0007669"/>
    <property type="project" value="TreeGrafter"/>
</dbReference>
<reference evidence="3" key="1">
    <citation type="submission" date="2019-12" db="EMBL/GenBank/DDBJ databases">
        <title>Genome sequence of Babesia ovis.</title>
        <authorList>
            <person name="Yamagishi J."/>
            <person name="Sevinc F."/>
            <person name="Xuan X."/>
        </authorList>
    </citation>
    <scope>NUCLEOTIDE SEQUENCE</scope>
    <source>
        <strain evidence="3">Selcuk</strain>
    </source>
</reference>
<dbReference type="PANTHER" id="PTHR12412">
    <property type="entry name" value="CAP BINDING PROTEIN"/>
    <property type="match status" value="1"/>
</dbReference>
<accession>A0A9W5WUF6</accession>
<dbReference type="InterPro" id="IPR016024">
    <property type="entry name" value="ARM-type_fold"/>
</dbReference>
<feature type="compositionally biased region" description="Basic and acidic residues" evidence="1">
    <location>
        <begin position="9"/>
        <end position="24"/>
    </location>
</feature>
<evidence type="ECO:0000256" key="1">
    <source>
        <dbReference type="SAM" id="MobiDB-lite"/>
    </source>
</evidence>
<evidence type="ECO:0000313" key="4">
    <source>
        <dbReference type="Proteomes" id="UP001057455"/>
    </source>
</evidence>
<organism evidence="3 4">
    <name type="scientific">Babesia ovis</name>
    <dbReference type="NCBI Taxonomy" id="5869"/>
    <lineage>
        <taxon>Eukaryota</taxon>
        <taxon>Sar</taxon>
        <taxon>Alveolata</taxon>
        <taxon>Apicomplexa</taxon>
        <taxon>Aconoidasida</taxon>
        <taxon>Piroplasmida</taxon>
        <taxon>Babesiidae</taxon>
        <taxon>Babesia</taxon>
    </lineage>
</organism>
<evidence type="ECO:0000259" key="2">
    <source>
        <dbReference type="Pfam" id="PF09090"/>
    </source>
</evidence>
<feature type="region of interest" description="Disordered" evidence="1">
    <location>
        <begin position="1"/>
        <end position="123"/>
    </location>
</feature>
<dbReference type="Gene3D" id="1.25.40.180">
    <property type="match status" value="3"/>
</dbReference>
<dbReference type="GO" id="GO:0000184">
    <property type="term" value="P:nuclear-transcribed mRNA catabolic process, nonsense-mediated decay"/>
    <property type="evidence" value="ECO:0007669"/>
    <property type="project" value="TreeGrafter"/>
</dbReference>
<dbReference type="GO" id="GO:0000339">
    <property type="term" value="F:RNA cap binding"/>
    <property type="evidence" value="ECO:0007669"/>
    <property type="project" value="InterPro"/>
</dbReference>